<feature type="domain" description="VOC" evidence="1">
    <location>
        <begin position="8"/>
        <end position="119"/>
    </location>
</feature>
<dbReference type="PANTHER" id="PTHR33993:SF14">
    <property type="entry name" value="GB|AAF24581.1"/>
    <property type="match status" value="1"/>
</dbReference>
<feature type="domain" description="VOC" evidence="1">
    <location>
        <begin position="133"/>
        <end position="263"/>
    </location>
</feature>
<keyword evidence="3" id="KW-1185">Reference proteome</keyword>
<dbReference type="InterPro" id="IPR041581">
    <property type="entry name" value="Glyoxalase_6"/>
</dbReference>
<reference evidence="2 3" key="1">
    <citation type="submission" date="2018-10" db="EMBL/GenBank/DDBJ databases">
        <title>Marmoricola sp. 4Q3S-7 whole genome shotgun sequence.</title>
        <authorList>
            <person name="Li F."/>
        </authorList>
    </citation>
    <scope>NUCLEOTIDE SEQUENCE [LARGE SCALE GENOMIC DNA]</scope>
    <source>
        <strain evidence="2 3">4Q3S-7</strain>
    </source>
</reference>
<dbReference type="PANTHER" id="PTHR33993">
    <property type="entry name" value="GLYOXALASE-RELATED"/>
    <property type="match status" value="1"/>
</dbReference>
<accession>A0A3L8P4K5</accession>
<evidence type="ECO:0000313" key="2">
    <source>
        <dbReference type="EMBL" id="RLV49499.1"/>
    </source>
</evidence>
<evidence type="ECO:0000313" key="3">
    <source>
        <dbReference type="Proteomes" id="UP000281708"/>
    </source>
</evidence>
<dbReference type="Gene3D" id="3.10.180.10">
    <property type="entry name" value="2,3-Dihydroxybiphenyl 1,2-Dioxygenase, domain 1"/>
    <property type="match status" value="2"/>
</dbReference>
<proteinExistence type="predicted"/>
<protein>
    <submittedName>
        <fullName evidence="2">VOC family protein</fullName>
    </submittedName>
</protein>
<dbReference type="AlphaFoldDB" id="A0A3L8P4K5"/>
<dbReference type="Proteomes" id="UP000281708">
    <property type="component" value="Unassembled WGS sequence"/>
</dbReference>
<dbReference type="CDD" id="cd07247">
    <property type="entry name" value="SgaA_N_like"/>
    <property type="match status" value="1"/>
</dbReference>
<comment type="caution">
    <text evidence="2">The sequence shown here is derived from an EMBL/GenBank/DDBJ whole genome shotgun (WGS) entry which is preliminary data.</text>
</comment>
<dbReference type="SUPFAM" id="SSF54593">
    <property type="entry name" value="Glyoxalase/Bleomycin resistance protein/Dihydroxybiphenyl dioxygenase"/>
    <property type="match status" value="2"/>
</dbReference>
<dbReference type="InterPro" id="IPR029068">
    <property type="entry name" value="Glyas_Bleomycin-R_OHBP_Dase"/>
</dbReference>
<evidence type="ECO:0000259" key="1">
    <source>
        <dbReference type="PROSITE" id="PS51819"/>
    </source>
</evidence>
<dbReference type="RefSeq" id="WP_121805264.1">
    <property type="nucleotide sequence ID" value="NZ_RDBE01000006.1"/>
</dbReference>
<dbReference type="PROSITE" id="PS51819">
    <property type="entry name" value="VOC"/>
    <property type="match status" value="2"/>
</dbReference>
<dbReference type="EMBL" id="RDBE01000006">
    <property type="protein sequence ID" value="RLV49499.1"/>
    <property type="molecule type" value="Genomic_DNA"/>
</dbReference>
<name>A0A3L8P4K5_9ACTN</name>
<dbReference type="OrthoDB" id="9793039at2"/>
<sequence length="269" mass="28501">MRRYPHGVPCWVDVEQPDAAAGAAFYGELLGWTFEEVTPAGAAVRYLIASLGGRDAAAIGSGPQARWHTFVAVDDADETTARLRELGATIEAEPVDAGPGGRAASARDPEGHLFHLWQARRRPGAQAVNEPGAWNFSDLHTADPEAARAFYGSAFGWRFAEPGPSTAIEVPGYGDHLESTVDPGIRTRQASAPPGFADVVGSVSVANGGPTGWRVTFAVADRDDAAARAERLGATVLTTAESEWTRTASIRDPQGAELVLSQFTPHEGW</sequence>
<dbReference type="InterPro" id="IPR052164">
    <property type="entry name" value="Anthracycline_SecMetBiosynth"/>
</dbReference>
<organism evidence="2 3">
    <name type="scientific">Nocardioides mangrovicus</name>
    <dbReference type="NCBI Taxonomy" id="2478913"/>
    <lineage>
        <taxon>Bacteria</taxon>
        <taxon>Bacillati</taxon>
        <taxon>Actinomycetota</taxon>
        <taxon>Actinomycetes</taxon>
        <taxon>Propionibacteriales</taxon>
        <taxon>Nocardioidaceae</taxon>
        <taxon>Nocardioides</taxon>
    </lineage>
</organism>
<dbReference type="InterPro" id="IPR037523">
    <property type="entry name" value="VOC_core"/>
</dbReference>
<dbReference type="Pfam" id="PF18029">
    <property type="entry name" value="Glyoxalase_6"/>
    <property type="match status" value="2"/>
</dbReference>
<gene>
    <name evidence="2" type="ORF">D9V37_06070</name>
</gene>